<dbReference type="UniPathway" id="UPA00136">
    <property type="reaction ID" value="UER00201"/>
</dbReference>
<dbReference type="SUPFAM" id="SSF53686">
    <property type="entry name" value="Tryptophan synthase beta subunit-like PLP-dependent enzymes"/>
    <property type="match status" value="1"/>
</dbReference>
<evidence type="ECO:0000256" key="8">
    <source>
        <dbReference type="ARBA" id="ARBA00026192"/>
    </source>
</evidence>
<comment type="catalytic activity">
    <reaction evidence="9">
        <text>L-homocysteine + L-serine = L,L-cystathionine + H2O</text>
        <dbReference type="Rhea" id="RHEA:10112"/>
        <dbReference type="ChEBI" id="CHEBI:15377"/>
        <dbReference type="ChEBI" id="CHEBI:33384"/>
        <dbReference type="ChEBI" id="CHEBI:58161"/>
        <dbReference type="ChEBI" id="CHEBI:58199"/>
        <dbReference type="EC" id="4.2.1.22"/>
    </reaction>
</comment>
<dbReference type="Pfam" id="PF00571">
    <property type="entry name" value="CBS"/>
    <property type="match status" value="2"/>
</dbReference>
<comment type="similarity">
    <text evidence="3">Belongs to the cysteine synthase/cystathionine beta-synthase family.</text>
</comment>
<evidence type="ECO:0000256" key="1">
    <source>
        <dbReference type="ARBA" id="ARBA00001933"/>
    </source>
</evidence>
<feature type="domain" description="CBS" evidence="12">
    <location>
        <begin position="338"/>
        <end position="397"/>
    </location>
</feature>
<dbReference type="InterPro" id="IPR050214">
    <property type="entry name" value="Cys_Synth/Cystath_Beta-Synth"/>
</dbReference>
<comment type="cofactor">
    <cofactor evidence="1">
        <name>pyridoxal 5'-phosphate</name>
        <dbReference type="ChEBI" id="CHEBI:597326"/>
    </cofactor>
</comment>
<evidence type="ECO:0000256" key="4">
    <source>
        <dbReference type="ARBA" id="ARBA00012041"/>
    </source>
</evidence>
<evidence type="ECO:0000313" key="13">
    <source>
        <dbReference type="EMBL" id="PTB97884.1"/>
    </source>
</evidence>
<keyword evidence="5" id="KW-0663">Pyridoxal phosphate</keyword>
<keyword evidence="7" id="KW-0456">Lyase</keyword>
<dbReference type="GO" id="GO:0006535">
    <property type="term" value="P:cysteine biosynthetic process from serine"/>
    <property type="evidence" value="ECO:0007669"/>
    <property type="project" value="InterPro"/>
</dbReference>
<reference evidence="13 14" key="1">
    <citation type="submission" date="2018-03" db="EMBL/GenBank/DDBJ databases">
        <title>Cross-interface Injection: A General Nanoliter Liquid Handling Method Applied to Single Cells Genome Amplification Automated Nanoliter Liquid Handling Applied to Single Cell Multiple Displacement Amplification.</title>
        <authorList>
            <person name="Yun J."/>
            <person name="Xu P."/>
            <person name="Xu J."/>
            <person name="Dai X."/>
            <person name="Wang Y."/>
            <person name="Zheng X."/>
            <person name="Cao C."/>
            <person name="Yi Q."/>
            <person name="Zhu Y."/>
            <person name="Wang L."/>
            <person name="Dong Z."/>
            <person name="Huang Y."/>
            <person name="Huang L."/>
            <person name="Du W."/>
        </authorList>
    </citation>
    <scope>NUCLEOTIDE SEQUENCE [LARGE SCALE GENOMIC DNA]</scope>
    <source>
        <strain evidence="13 14">Z-D1-2</strain>
    </source>
</reference>
<dbReference type="PROSITE" id="PS00901">
    <property type="entry name" value="CYS_SYNTHASE"/>
    <property type="match status" value="1"/>
</dbReference>
<comment type="caution">
    <text evidence="13">The sequence shown here is derived from an EMBL/GenBank/DDBJ whole genome shotgun (WGS) entry which is preliminary data.</text>
</comment>
<organism evidence="13 14">
    <name type="scientific">Marivirga lumbricoides</name>
    <dbReference type="NCBI Taxonomy" id="1046115"/>
    <lineage>
        <taxon>Bacteria</taxon>
        <taxon>Pseudomonadati</taxon>
        <taxon>Bacteroidota</taxon>
        <taxon>Cytophagia</taxon>
        <taxon>Cytophagales</taxon>
        <taxon>Marivirgaceae</taxon>
        <taxon>Marivirga</taxon>
    </lineage>
</organism>
<evidence type="ECO:0000313" key="14">
    <source>
        <dbReference type="Proteomes" id="UP000240608"/>
    </source>
</evidence>
<evidence type="ECO:0000256" key="10">
    <source>
        <dbReference type="NCBIfam" id="TIGR01137"/>
    </source>
</evidence>
<evidence type="ECO:0000256" key="5">
    <source>
        <dbReference type="ARBA" id="ARBA00022898"/>
    </source>
</evidence>
<dbReference type="InterPro" id="IPR036052">
    <property type="entry name" value="TrpB-like_PALP_sf"/>
</dbReference>
<dbReference type="PANTHER" id="PTHR10314">
    <property type="entry name" value="CYSTATHIONINE BETA-SYNTHASE"/>
    <property type="match status" value="1"/>
</dbReference>
<dbReference type="FunFam" id="3.40.50.1100:FF:000003">
    <property type="entry name" value="Cystathionine beta-synthase"/>
    <property type="match status" value="1"/>
</dbReference>
<dbReference type="GO" id="GO:0019343">
    <property type="term" value="P:cysteine biosynthetic process via cystathionine"/>
    <property type="evidence" value="ECO:0007669"/>
    <property type="project" value="InterPro"/>
</dbReference>
<evidence type="ECO:0000256" key="3">
    <source>
        <dbReference type="ARBA" id="ARBA00007103"/>
    </source>
</evidence>
<dbReference type="EMBL" id="PYVU01000003">
    <property type="protein sequence ID" value="PTB97884.1"/>
    <property type="molecule type" value="Genomic_DNA"/>
</dbReference>
<dbReference type="GO" id="GO:0016765">
    <property type="term" value="F:transferase activity, transferring alkyl or aryl (other than methyl) groups"/>
    <property type="evidence" value="ECO:0007669"/>
    <property type="project" value="UniProtKB-ARBA"/>
</dbReference>
<dbReference type="Gene3D" id="3.40.50.1100">
    <property type="match status" value="2"/>
</dbReference>
<dbReference type="InterPro" id="IPR001216">
    <property type="entry name" value="P-phosphate_BS"/>
</dbReference>
<dbReference type="FunFam" id="3.40.50.1100:FF:000118">
    <property type="entry name" value="Related to CYS4-cystathionine beta-synthase"/>
    <property type="match status" value="1"/>
</dbReference>
<dbReference type="AlphaFoldDB" id="A0A2T4DVP5"/>
<comment type="pathway">
    <text evidence="2">Amino-acid biosynthesis; L-cysteine biosynthesis; L-cysteine from L-homocysteine and L-serine: step 1/2.</text>
</comment>
<evidence type="ECO:0000256" key="2">
    <source>
        <dbReference type="ARBA" id="ARBA00005003"/>
    </source>
</evidence>
<dbReference type="GO" id="GO:0004122">
    <property type="term" value="F:cystathionine beta-synthase activity"/>
    <property type="evidence" value="ECO:0007669"/>
    <property type="project" value="UniProtKB-UniRule"/>
</dbReference>
<dbReference type="PROSITE" id="PS51371">
    <property type="entry name" value="CBS"/>
    <property type="match status" value="1"/>
</dbReference>
<gene>
    <name evidence="13" type="ORF">C9994_00720</name>
</gene>
<evidence type="ECO:0000256" key="6">
    <source>
        <dbReference type="ARBA" id="ARBA00023122"/>
    </source>
</evidence>
<dbReference type="Pfam" id="PF00291">
    <property type="entry name" value="PALP"/>
    <property type="match status" value="1"/>
</dbReference>
<sequence length="456" mass="50598">MYYNSIIDTIGNTPLVKLNKVNKGIPGTILVKVEYFNPGNSMKDRMAIKMIDDAEKEGILKPGGTIIEGTSGNTGMGLALVAISRGYKCIFTLADKQSKEKMDILRAVGAEVIVCPTNVSPDDPRSYYSVAKKLNQEIPNSFYPNQYDNISNAKAHYETTGPEIWKETEGKITHWAAGVGTGGSMCGTSKYLKEQNPNIVSVGIDSYGSVFKKYKETGIFDEKEIYPYLTEGIGEDILPKNVDFSMIDSFVKVTDKDGAIMTRRLAREEGLFCGWSCGSAVHGALEYAKENMKEDDMMVIILPDHGTRYLGKIYNDDWMRDHGFLESNDYATARNIVAKRNGSFELKSVESNQKVIEVVKLLDQLSVSQLPVVKDGEFVGSVTDTRLLNKLVENPDLKNQPISEIMDAPFKFISSNTTVDTISSMMNHGDKALMVMDDNQKAHIITKQDLLMAFSD</sequence>
<dbReference type="GO" id="GO:0005737">
    <property type="term" value="C:cytoplasm"/>
    <property type="evidence" value="ECO:0007669"/>
    <property type="project" value="InterPro"/>
</dbReference>
<dbReference type="InterPro" id="IPR005857">
    <property type="entry name" value="Cysta_beta_synth"/>
</dbReference>
<dbReference type="NCBIfam" id="TIGR01137">
    <property type="entry name" value="cysta_beta"/>
    <property type="match status" value="1"/>
</dbReference>
<name>A0A2T4DVP5_9BACT</name>
<evidence type="ECO:0000256" key="7">
    <source>
        <dbReference type="ARBA" id="ARBA00023239"/>
    </source>
</evidence>
<dbReference type="SMART" id="SM00116">
    <property type="entry name" value="CBS"/>
    <property type="match status" value="2"/>
</dbReference>
<evidence type="ECO:0000256" key="9">
    <source>
        <dbReference type="ARBA" id="ARBA00047490"/>
    </source>
</evidence>
<keyword evidence="6 11" id="KW-0129">CBS domain</keyword>
<dbReference type="CDD" id="cd01561">
    <property type="entry name" value="CBS_like"/>
    <property type="match status" value="1"/>
</dbReference>
<evidence type="ECO:0000259" key="12">
    <source>
        <dbReference type="PROSITE" id="PS51371"/>
    </source>
</evidence>
<dbReference type="EC" id="4.2.1.22" evidence="4 10"/>
<dbReference type="InterPro" id="IPR000644">
    <property type="entry name" value="CBS_dom"/>
</dbReference>
<evidence type="ECO:0000256" key="11">
    <source>
        <dbReference type="PROSITE-ProRule" id="PRU00703"/>
    </source>
</evidence>
<dbReference type="InterPro" id="IPR046342">
    <property type="entry name" value="CBS_dom_sf"/>
</dbReference>
<dbReference type="Proteomes" id="UP000240608">
    <property type="component" value="Unassembled WGS sequence"/>
</dbReference>
<dbReference type="SUPFAM" id="SSF54631">
    <property type="entry name" value="CBS-domain pair"/>
    <property type="match status" value="1"/>
</dbReference>
<proteinExistence type="inferred from homology"/>
<dbReference type="InterPro" id="IPR001926">
    <property type="entry name" value="TrpB-like_PALP"/>
</dbReference>
<dbReference type="Gene3D" id="3.10.580.10">
    <property type="entry name" value="CBS-domain"/>
    <property type="match status" value="1"/>
</dbReference>
<protein>
    <recommendedName>
        <fullName evidence="8 10">Cystathionine beta-synthase</fullName>
        <ecNumber evidence="4 10">4.2.1.22</ecNumber>
    </recommendedName>
</protein>
<accession>A0A2T4DVP5</accession>